<organism evidence="3">
    <name type="scientific">mine drainage metagenome</name>
    <dbReference type="NCBI Taxonomy" id="410659"/>
    <lineage>
        <taxon>unclassified sequences</taxon>
        <taxon>metagenomes</taxon>
        <taxon>ecological metagenomes</taxon>
    </lineage>
</organism>
<protein>
    <submittedName>
        <fullName evidence="3">Endoribonuclease L-PSP</fullName>
    </submittedName>
</protein>
<dbReference type="Pfam" id="PF21168">
    <property type="entry name" value="FkbO_Hyg5-like_N"/>
    <property type="match status" value="1"/>
</dbReference>
<reference evidence="3" key="2">
    <citation type="journal article" date="2014" name="ISME J.">
        <title>Microbial stratification in low pH oxic and suboxic macroscopic growths along an acid mine drainage.</title>
        <authorList>
            <person name="Mendez-Garcia C."/>
            <person name="Mesa V."/>
            <person name="Sprenger R.R."/>
            <person name="Richter M."/>
            <person name="Diez M.S."/>
            <person name="Solano J."/>
            <person name="Bargiela R."/>
            <person name="Golyshina O.V."/>
            <person name="Manteca A."/>
            <person name="Ramos J.L."/>
            <person name="Gallego J.R."/>
            <person name="Llorente I."/>
            <person name="Martins Dos Santos V.A."/>
            <person name="Jensen O.N."/>
            <person name="Pelaez A.I."/>
            <person name="Sanchez J."/>
            <person name="Ferrer M."/>
        </authorList>
    </citation>
    <scope>NUCLEOTIDE SEQUENCE</scope>
</reference>
<dbReference type="InterPro" id="IPR035959">
    <property type="entry name" value="RutC-like_sf"/>
</dbReference>
<gene>
    <name evidence="3" type="ORF">B2A_04638</name>
</gene>
<feature type="region of interest" description="Disordered" evidence="1">
    <location>
        <begin position="182"/>
        <end position="205"/>
    </location>
</feature>
<accession>T1BXD3</accession>
<sequence length="214" mass="23215">AYGQIQAALAASGCRHLVRVWNYLPRINAHTGGLERYQQFNGARRRALLSSGRLTRGPVPAASALGCGHGPLSIYFLAAREAPRFIENPRQVSAYHYPRQYGPQAPIFSRATLLEAAEGARLFISGTSSIVGHRTLHAGDPAAQTRETLTNIEALLAQARPFTLERLTYKIYVRNAPTCRGCSGRSTPRSARAPPTGVSARPRSAARIVAVESR</sequence>
<evidence type="ECO:0000313" key="3">
    <source>
        <dbReference type="EMBL" id="EQD57819.1"/>
    </source>
</evidence>
<dbReference type="InterPro" id="IPR049368">
    <property type="entry name" value="FkbO_Hyg5-like_N"/>
</dbReference>
<feature type="non-terminal residue" evidence="3">
    <location>
        <position position="214"/>
    </location>
</feature>
<comment type="caution">
    <text evidence="3">The sequence shown here is derived from an EMBL/GenBank/DDBJ whole genome shotgun (WGS) entry which is preliminary data.</text>
</comment>
<reference evidence="3" key="1">
    <citation type="submission" date="2013-08" db="EMBL/GenBank/DDBJ databases">
        <authorList>
            <person name="Mendez C."/>
            <person name="Richter M."/>
            <person name="Ferrer M."/>
            <person name="Sanchez J."/>
        </authorList>
    </citation>
    <scope>NUCLEOTIDE SEQUENCE</scope>
</reference>
<feature type="non-terminal residue" evidence="3">
    <location>
        <position position="1"/>
    </location>
</feature>
<dbReference type="AlphaFoldDB" id="T1BXD3"/>
<feature type="domain" description="Chorismatase FkbO/Hyg5-like N-terminal" evidence="2">
    <location>
        <begin position="1"/>
        <end position="78"/>
    </location>
</feature>
<dbReference type="SUPFAM" id="SSF55298">
    <property type="entry name" value="YjgF-like"/>
    <property type="match status" value="1"/>
</dbReference>
<evidence type="ECO:0000256" key="1">
    <source>
        <dbReference type="SAM" id="MobiDB-lite"/>
    </source>
</evidence>
<dbReference type="Gene3D" id="3.30.1330.40">
    <property type="entry name" value="RutC-like"/>
    <property type="match status" value="1"/>
</dbReference>
<evidence type="ECO:0000259" key="2">
    <source>
        <dbReference type="Pfam" id="PF21168"/>
    </source>
</evidence>
<proteinExistence type="predicted"/>
<dbReference type="EMBL" id="AUZZ01003131">
    <property type="protein sequence ID" value="EQD57819.1"/>
    <property type="molecule type" value="Genomic_DNA"/>
</dbReference>
<name>T1BXD3_9ZZZZ</name>